<proteinExistence type="inferred from homology"/>
<dbReference type="EC" id="6.2.1.2" evidence="4"/>
<dbReference type="OrthoDB" id="10253115at2759"/>
<dbReference type="AlphaFoldDB" id="A0A7M7NIL8"/>
<name>A0A7M7NIL8_STRPU</name>
<dbReference type="PANTHER" id="PTHR43201:SF5">
    <property type="entry name" value="MEDIUM-CHAIN ACYL-COA LIGASE ACSF2, MITOCHONDRIAL"/>
    <property type="match status" value="1"/>
</dbReference>
<dbReference type="InterPro" id="IPR045851">
    <property type="entry name" value="AMP-bd_C_sf"/>
</dbReference>
<evidence type="ECO:0000313" key="12">
    <source>
        <dbReference type="Proteomes" id="UP000007110"/>
    </source>
</evidence>
<feature type="region of interest" description="Disordered" evidence="8">
    <location>
        <begin position="51"/>
        <end position="80"/>
    </location>
</feature>
<dbReference type="GeneID" id="105438697"/>
<evidence type="ECO:0000256" key="6">
    <source>
        <dbReference type="ARBA" id="ARBA00047319"/>
    </source>
</evidence>
<dbReference type="KEGG" id="spu:105438697"/>
<evidence type="ECO:0000256" key="4">
    <source>
        <dbReference type="ARBA" id="ARBA00039009"/>
    </source>
</evidence>
<accession>A0A7M7NIL8</accession>
<dbReference type="Gene3D" id="3.30.300.30">
    <property type="match status" value="1"/>
</dbReference>
<evidence type="ECO:0000256" key="8">
    <source>
        <dbReference type="SAM" id="MobiDB-lite"/>
    </source>
</evidence>
<keyword evidence="12" id="KW-1185">Reference proteome</keyword>
<sequence length="709" mass="78362">MPAMLKPGLRCPTLGSGRLQSQLAMLYSIRSYMVGVNRQRNITELNLMMRGSQTSSKPSNQYHAPLSYHTSRSLASQTSPTYQKRFQDQGYFHSMFGSQSFLSNASSISSSSILSSPSLSSSSSTSRFFSTTSSSSLSSSGARGAPDGTPKYTMSYVQGSLEPPLMGKTLGQCMDDMAEKKPDHDAFVFVEEGVRWTFSQFREQVDRLAAGFLAIGLKKGDRIGIWDSNTSEWVLTQFAAARIGAILVTINLAYRPNELYYTLQKAGVKAIVSAQNFKTQNYYEMLSTVCPELATSAPGRLRSEKLPMLESIIMLGKGDFPGAHMFDDVIDMGNIEHKLMVEGYAKTVQFDDPVAIMFTSGTTGNPKGATMTHHRIVNNGYHIGCRVGYDKAEHIMCLPIPLYHIFACIGGPLVGITHGVTNVYPTSGYEPVATLKAIQDERCTFVYGTPTMFIDLMSQPTFKDTDMSSVHSGIIGGAPVSPEIIRQMTKGMGMKYVAVGFGMTEAGPMIAIVDEEDPQDKQFNTIGRLCQHMEGKVIDPETGQIVPVDVPGELCVRGYANMIGYWENEEATKASIDATKWYHTGDMATMDEDGYCRIIGRFKELIIMGGRNIYPVEIEKYIYTHPKVEDVHVIGIPDDRLGEKVVACIRVKAGEDLTEEDIKEYCQGEISHYKIPKHVIFMEAEAFPMTVSGKVQKFKLQETISEQLK</sequence>
<dbReference type="InterPro" id="IPR025110">
    <property type="entry name" value="AMP-bd_C"/>
</dbReference>
<dbReference type="RefSeq" id="XP_030836294.1">
    <property type="nucleotide sequence ID" value="XM_030980434.1"/>
</dbReference>
<dbReference type="Pfam" id="PF13193">
    <property type="entry name" value="AMP-binding_C"/>
    <property type="match status" value="1"/>
</dbReference>
<protein>
    <recommendedName>
        <fullName evidence="5">Medium-chain acyl-CoA ligase ACSF2, mitochondrial</fullName>
        <ecNumber evidence="4">6.2.1.2</ecNumber>
    </recommendedName>
</protein>
<dbReference type="FunFam" id="3.40.50.12780:FF:000003">
    <property type="entry name" value="Long-chain-fatty-acid--CoA ligase FadD"/>
    <property type="match status" value="1"/>
</dbReference>
<evidence type="ECO:0000256" key="7">
    <source>
        <dbReference type="ARBA" id="ARBA00048277"/>
    </source>
</evidence>
<dbReference type="EnsemblMetazoa" id="XM_030980434">
    <property type="protein sequence ID" value="XP_030836294"/>
    <property type="gene ID" value="LOC105438697"/>
</dbReference>
<dbReference type="SUPFAM" id="SSF56801">
    <property type="entry name" value="Acetyl-CoA synthetase-like"/>
    <property type="match status" value="1"/>
</dbReference>
<dbReference type="InterPro" id="IPR020845">
    <property type="entry name" value="AMP-binding_CS"/>
</dbReference>
<comment type="catalytic activity">
    <reaction evidence="7">
        <text>a medium-chain fatty acid + ATP + CoA = a medium-chain fatty acyl-CoA + AMP + diphosphate</text>
        <dbReference type="Rhea" id="RHEA:48340"/>
        <dbReference type="ChEBI" id="CHEBI:30616"/>
        <dbReference type="ChEBI" id="CHEBI:33019"/>
        <dbReference type="ChEBI" id="CHEBI:57287"/>
        <dbReference type="ChEBI" id="CHEBI:59558"/>
        <dbReference type="ChEBI" id="CHEBI:90546"/>
        <dbReference type="ChEBI" id="CHEBI:456215"/>
        <dbReference type="EC" id="6.2.1.2"/>
    </reaction>
</comment>
<evidence type="ECO:0000256" key="3">
    <source>
        <dbReference type="ARBA" id="ARBA00037247"/>
    </source>
</evidence>
<evidence type="ECO:0000259" key="9">
    <source>
        <dbReference type="Pfam" id="PF00501"/>
    </source>
</evidence>
<comment type="similarity">
    <text evidence="1">Belongs to the ATP-dependent AMP-binding enzyme family.</text>
</comment>
<dbReference type="PROSITE" id="PS00455">
    <property type="entry name" value="AMP_BINDING"/>
    <property type="match status" value="1"/>
</dbReference>
<dbReference type="InParanoid" id="A0A7M7NIL8"/>
<evidence type="ECO:0000256" key="2">
    <source>
        <dbReference type="ARBA" id="ARBA00022598"/>
    </source>
</evidence>
<dbReference type="FunFam" id="3.30.300.30:FF:000008">
    <property type="entry name" value="2,3-dihydroxybenzoate-AMP ligase"/>
    <property type="match status" value="1"/>
</dbReference>
<reference evidence="11" key="2">
    <citation type="submission" date="2021-01" db="UniProtKB">
        <authorList>
            <consortium name="EnsemblMetazoa"/>
        </authorList>
    </citation>
    <scope>IDENTIFICATION</scope>
</reference>
<dbReference type="InterPro" id="IPR000873">
    <property type="entry name" value="AMP-dep_synth/lig_dom"/>
</dbReference>
<dbReference type="Gene3D" id="3.40.50.980">
    <property type="match status" value="2"/>
</dbReference>
<dbReference type="GO" id="GO:0031956">
    <property type="term" value="F:medium-chain fatty acid-CoA ligase activity"/>
    <property type="evidence" value="ECO:0000318"/>
    <property type="project" value="GO_Central"/>
</dbReference>
<dbReference type="Pfam" id="PF00501">
    <property type="entry name" value="AMP-binding"/>
    <property type="match status" value="1"/>
</dbReference>
<comment type="function">
    <text evidence="3">Acyl-CoA synthases catalyze the initial reaction in fatty acid metabolism, by forming a thioester with CoA. Has some preference toward medium-chain substrates. Plays a role in adipocyte differentiation.</text>
</comment>
<keyword evidence="2" id="KW-0436">Ligase</keyword>
<dbReference type="PANTHER" id="PTHR43201">
    <property type="entry name" value="ACYL-COA SYNTHETASE"/>
    <property type="match status" value="1"/>
</dbReference>
<dbReference type="FunCoup" id="A0A7M7NIL8">
    <property type="interactions" value="713"/>
</dbReference>
<evidence type="ECO:0000256" key="5">
    <source>
        <dbReference type="ARBA" id="ARBA00039638"/>
    </source>
</evidence>
<dbReference type="OMA" id="TNRVECA"/>
<dbReference type="GO" id="GO:0006631">
    <property type="term" value="P:fatty acid metabolic process"/>
    <property type="evidence" value="ECO:0000318"/>
    <property type="project" value="GO_Central"/>
</dbReference>
<evidence type="ECO:0000259" key="10">
    <source>
        <dbReference type="Pfam" id="PF13193"/>
    </source>
</evidence>
<feature type="domain" description="AMP-binding enzyme C-terminal" evidence="10">
    <location>
        <begin position="617"/>
        <end position="694"/>
    </location>
</feature>
<dbReference type="Proteomes" id="UP000007110">
    <property type="component" value="Unassembled WGS sequence"/>
</dbReference>
<organism evidence="11 12">
    <name type="scientific">Strongylocentrotus purpuratus</name>
    <name type="common">Purple sea urchin</name>
    <dbReference type="NCBI Taxonomy" id="7668"/>
    <lineage>
        <taxon>Eukaryota</taxon>
        <taxon>Metazoa</taxon>
        <taxon>Echinodermata</taxon>
        <taxon>Eleutherozoa</taxon>
        <taxon>Echinozoa</taxon>
        <taxon>Echinoidea</taxon>
        <taxon>Euechinoidea</taxon>
        <taxon>Echinacea</taxon>
        <taxon>Camarodonta</taxon>
        <taxon>Echinidea</taxon>
        <taxon>Strongylocentrotidae</taxon>
        <taxon>Strongylocentrotus</taxon>
    </lineage>
</organism>
<feature type="domain" description="AMP-dependent synthetase/ligase" evidence="9">
    <location>
        <begin position="177"/>
        <end position="566"/>
    </location>
</feature>
<feature type="region of interest" description="Disordered" evidence="8">
    <location>
        <begin position="131"/>
        <end position="153"/>
    </location>
</feature>
<dbReference type="Gene3D" id="2.30.38.10">
    <property type="entry name" value="Luciferase, Domain 3"/>
    <property type="match status" value="1"/>
</dbReference>
<feature type="compositionally biased region" description="Low complexity" evidence="8">
    <location>
        <begin position="131"/>
        <end position="140"/>
    </location>
</feature>
<evidence type="ECO:0000313" key="11">
    <source>
        <dbReference type="EnsemblMetazoa" id="XP_030836294"/>
    </source>
</evidence>
<evidence type="ECO:0000256" key="1">
    <source>
        <dbReference type="ARBA" id="ARBA00006432"/>
    </source>
</evidence>
<reference evidence="12" key="1">
    <citation type="submission" date="2015-02" db="EMBL/GenBank/DDBJ databases">
        <title>Genome sequencing for Strongylocentrotus purpuratus.</title>
        <authorList>
            <person name="Murali S."/>
            <person name="Liu Y."/>
            <person name="Vee V."/>
            <person name="English A."/>
            <person name="Wang M."/>
            <person name="Skinner E."/>
            <person name="Han Y."/>
            <person name="Muzny D.M."/>
            <person name="Worley K.C."/>
            <person name="Gibbs R.A."/>
        </authorList>
    </citation>
    <scope>NUCLEOTIDE SEQUENCE</scope>
</reference>
<comment type="catalytic activity">
    <reaction evidence="6">
        <text>octanoate + ATP + CoA = octanoyl-CoA + AMP + diphosphate</text>
        <dbReference type="Rhea" id="RHEA:33631"/>
        <dbReference type="ChEBI" id="CHEBI:25646"/>
        <dbReference type="ChEBI" id="CHEBI:30616"/>
        <dbReference type="ChEBI" id="CHEBI:33019"/>
        <dbReference type="ChEBI" id="CHEBI:57287"/>
        <dbReference type="ChEBI" id="CHEBI:57386"/>
        <dbReference type="ChEBI" id="CHEBI:456215"/>
    </reaction>
</comment>